<dbReference type="EMBL" id="JAPWTK010000760">
    <property type="protein sequence ID" value="KAJ8936290.1"/>
    <property type="molecule type" value="Genomic_DNA"/>
</dbReference>
<dbReference type="PANTHER" id="PTHR11142:SF4">
    <property type="entry name" value="PSEUDOURIDYLATE SYNTHASE 1 HOMOLOG"/>
    <property type="match status" value="1"/>
</dbReference>
<keyword evidence="1" id="KW-0413">Isomerase</keyword>
<name>A0AAV8XCK6_9CUCU</name>
<dbReference type="Gene3D" id="3.30.70.580">
    <property type="entry name" value="Pseudouridine synthase I, catalytic domain, N-terminal subdomain"/>
    <property type="match status" value="1"/>
</dbReference>
<evidence type="ECO:0000256" key="2">
    <source>
        <dbReference type="SAM" id="MobiDB-lite"/>
    </source>
</evidence>
<evidence type="ECO:0000313" key="3">
    <source>
        <dbReference type="EMBL" id="KAJ8936290.1"/>
    </source>
</evidence>
<dbReference type="Proteomes" id="UP001162162">
    <property type="component" value="Unassembled WGS sequence"/>
</dbReference>
<sequence length="123" mass="14276">MSDMKVFKRARYDGRSKKRQWEERRSDKGEQFVDDPKKLKANDDSIQQTIEKALLNVGLINEECFNQVQNMQFQRAARTDKGVSAARQSVSLKLGENIDLAKINSELPEVIRVFGYKRVTKRI</sequence>
<feature type="region of interest" description="Disordered" evidence="2">
    <location>
        <begin position="1"/>
        <end position="38"/>
    </location>
</feature>
<organism evidence="3 4">
    <name type="scientific">Aromia moschata</name>
    <dbReference type="NCBI Taxonomy" id="1265417"/>
    <lineage>
        <taxon>Eukaryota</taxon>
        <taxon>Metazoa</taxon>
        <taxon>Ecdysozoa</taxon>
        <taxon>Arthropoda</taxon>
        <taxon>Hexapoda</taxon>
        <taxon>Insecta</taxon>
        <taxon>Pterygota</taxon>
        <taxon>Neoptera</taxon>
        <taxon>Endopterygota</taxon>
        <taxon>Coleoptera</taxon>
        <taxon>Polyphaga</taxon>
        <taxon>Cucujiformia</taxon>
        <taxon>Chrysomeloidea</taxon>
        <taxon>Cerambycidae</taxon>
        <taxon>Cerambycinae</taxon>
        <taxon>Callichromatini</taxon>
        <taxon>Aromia</taxon>
    </lineage>
</organism>
<dbReference type="GO" id="GO:0003723">
    <property type="term" value="F:RNA binding"/>
    <property type="evidence" value="ECO:0007669"/>
    <property type="project" value="InterPro"/>
</dbReference>
<feature type="compositionally biased region" description="Basic and acidic residues" evidence="2">
    <location>
        <begin position="10"/>
        <end position="38"/>
    </location>
</feature>
<keyword evidence="4" id="KW-1185">Reference proteome</keyword>
<protein>
    <submittedName>
        <fullName evidence="3">Uncharacterized protein</fullName>
    </submittedName>
</protein>
<dbReference type="PANTHER" id="PTHR11142">
    <property type="entry name" value="PSEUDOURIDYLATE SYNTHASE"/>
    <property type="match status" value="1"/>
</dbReference>
<dbReference type="AlphaFoldDB" id="A0AAV8XCK6"/>
<dbReference type="InterPro" id="IPR020103">
    <property type="entry name" value="PsdUridine_synth_cat_dom_sf"/>
</dbReference>
<proteinExistence type="predicted"/>
<dbReference type="GO" id="GO:0031119">
    <property type="term" value="P:tRNA pseudouridine synthesis"/>
    <property type="evidence" value="ECO:0007669"/>
    <property type="project" value="TreeGrafter"/>
</dbReference>
<dbReference type="GO" id="GO:1990481">
    <property type="term" value="P:mRNA pseudouridine synthesis"/>
    <property type="evidence" value="ECO:0007669"/>
    <property type="project" value="TreeGrafter"/>
</dbReference>
<dbReference type="SUPFAM" id="SSF55120">
    <property type="entry name" value="Pseudouridine synthase"/>
    <property type="match status" value="1"/>
</dbReference>
<dbReference type="InterPro" id="IPR001406">
    <property type="entry name" value="PsdUridine_synth_TruA"/>
</dbReference>
<reference evidence="3" key="1">
    <citation type="journal article" date="2023" name="Insect Mol. Biol.">
        <title>Genome sequencing provides insights into the evolution of gene families encoding plant cell wall-degrading enzymes in longhorned beetles.</title>
        <authorList>
            <person name="Shin N.R."/>
            <person name="Okamura Y."/>
            <person name="Kirsch R."/>
            <person name="Pauchet Y."/>
        </authorList>
    </citation>
    <scope>NUCLEOTIDE SEQUENCE</scope>
    <source>
        <strain evidence="3">AMC_N1</strain>
    </source>
</reference>
<gene>
    <name evidence="3" type="ORF">NQ318_001483</name>
</gene>
<dbReference type="GO" id="GO:0005634">
    <property type="term" value="C:nucleus"/>
    <property type="evidence" value="ECO:0007669"/>
    <property type="project" value="TreeGrafter"/>
</dbReference>
<accession>A0AAV8XCK6</accession>
<evidence type="ECO:0000256" key="1">
    <source>
        <dbReference type="ARBA" id="ARBA00023235"/>
    </source>
</evidence>
<evidence type="ECO:0000313" key="4">
    <source>
        <dbReference type="Proteomes" id="UP001162162"/>
    </source>
</evidence>
<dbReference type="InterPro" id="IPR020094">
    <property type="entry name" value="TruA/RsuA/RluB/E/F_N"/>
</dbReference>
<comment type="caution">
    <text evidence="3">The sequence shown here is derived from an EMBL/GenBank/DDBJ whole genome shotgun (WGS) entry which is preliminary data.</text>
</comment>
<dbReference type="GO" id="GO:0009982">
    <property type="term" value="F:pseudouridine synthase activity"/>
    <property type="evidence" value="ECO:0007669"/>
    <property type="project" value="InterPro"/>
</dbReference>